<evidence type="ECO:0000313" key="2">
    <source>
        <dbReference type="Proteomes" id="UP000615446"/>
    </source>
</evidence>
<accession>A0A8H3LRX7</accession>
<name>A0A8H3LRX7_9GLOM</name>
<dbReference type="OrthoDB" id="2406964at2759"/>
<protein>
    <submittedName>
        <fullName evidence="1">Uncharacterized protein</fullName>
    </submittedName>
</protein>
<proteinExistence type="predicted"/>
<evidence type="ECO:0000313" key="1">
    <source>
        <dbReference type="EMBL" id="GES90253.1"/>
    </source>
</evidence>
<dbReference type="EMBL" id="BLAL01000194">
    <property type="protein sequence ID" value="GES90253.1"/>
    <property type="molecule type" value="Genomic_DNA"/>
</dbReference>
<reference evidence="1" key="1">
    <citation type="submission" date="2019-10" db="EMBL/GenBank/DDBJ databases">
        <title>Conservation and host-specific expression of non-tandemly repeated heterogenous ribosome RNA gene in arbuscular mycorrhizal fungi.</title>
        <authorList>
            <person name="Maeda T."/>
            <person name="Kobayashi Y."/>
            <person name="Nakagawa T."/>
            <person name="Ezawa T."/>
            <person name="Yamaguchi K."/>
            <person name="Bino T."/>
            <person name="Nishimoto Y."/>
            <person name="Shigenobu S."/>
            <person name="Kawaguchi M."/>
        </authorList>
    </citation>
    <scope>NUCLEOTIDE SEQUENCE</scope>
    <source>
        <strain evidence="1">HR1</strain>
    </source>
</reference>
<organism evidence="1 2">
    <name type="scientific">Rhizophagus clarus</name>
    <dbReference type="NCBI Taxonomy" id="94130"/>
    <lineage>
        <taxon>Eukaryota</taxon>
        <taxon>Fungi</taxon>
        <taxon>Fungi incertae sedis</taxon>
        <taxon>Mucoromycota</taxon>
        <taxon>Glomeromycotina</taxon>
        <taxon>Glomeromycetes</taxon>
        <taxon>Glomerales</taxon>
        <taxon>Glomeraceae</taxon>
        <taxon>Rhizophagus</taxon>
    </lineage>
</organism>
<gene>
    <name evidence="1" type="ORF">RCL2_001711400</name>
</gene>
<comment type="caution">
    <text evidence="1">The sequence shown here is derived from an EMBL/GenBank/DDBJ whole genome shotgun (WGS) entry which is preliminary data.</text>
</comment>
<dbReference type="Proteomes" id="UP000615446">
    <property type="component" value="Unassembled WGS sequence"/>
</dbReference>
<sequence length="151" mass="17883">MRLPNFLSRWCTFINKGSSRNNKQQNHQSYPCPPCFNPSDTRTLREILDHTPPQDLQKEVGKYVIRKRWNVYVDNINFKIELSVYAKWRNLQMEITMTCGECHRNVLIFASTYGLKKTSWVCHTRNFLLVKRSSRQQIIMVVINGEFLLSI</sequence>
<dbReference type="AlphaFoldDB" id="A0A8H3LRX7"/>